<dbReference type="Proteomes" id="UP000598426">
    <property type="component" value="Unassembled WGS sequence"/>
</dbReference>
<accession>A0ABR8NNU7</accession>
<gene>
    <name evidence="2" type="ORF">IF188_03205</name>
</gene>
<evidence type="ECO:0000313" key="2">
    <source>
        <dbReference type="EMBL" id="MBD3940706.1"/>
    </source>
</evidence>
<evidence type="ECO:0000313" key="3">
    <source>
        <dbReference type="Proteomes" id="UP000598426"/>
    </source>
</evidence>
<comment type="caution">
    <text evidence="2">The sequence shown here is derived from an EMBL/GenBank/DDBJ whole genome shotgun (WGS) entry which is preliminary data.</text>
</comment>
<evidence type="ECO:0000256" key="1">
    <source>
        <dbReference type="SAM" id="SignalP"/>
    </source>
</evidence>
<keyword evidence="1" id="KW-0732">Signal</keyword>
<name>A0ABR8NNU7_9MICO</name>
<dbReference type="RefSeq" id="WP_191170363.1">
    <property type="nucleotide sequence ID" value="NZ_JACXZS010000002.1"/>
</dbReference>
<keyword evidence="3" id="KW-1185">Reference proteome</keyword>
<sequence length="190" mass="20472">MFRRTAAVAASIASLLIVGSAMPAVAAGPPYVENWVDEGSGIAQEYYAPFCTEEVDFEVRFSFHDEGRFQLMERRGALYGQSTHHGEWTWWNPANGAALVVQVDGLDQDLAVTENADGTFTILSKSPAVLVVHSERGAELVGARTVWVELLIEPGPTSSPDDDIVTVVDVPKVSGHDGRPFCDIVADVLG</sequence>
<organism evidence="2 3">
    <name type="scientific">Microbacterium helvum</name>
    <dbReference type="NCBI Taxonomy" id="2773713"/>
    <lineage>
        <taxon>Bacteria</taxon>
        <taxon>Bacillati</taxon>
        <taxon>Actinomycetota</taxon>
        <taxon>Actinomycetes</taxon>
        <taxon>Micrococcales</taxon>
        <taxon>Microbacteriaceae</taxon>
        <taxon>Microbacterium</taxon>
    </lineage>
</organism>
<dbReference type="EMBL" id="JACXZS010000002">
    <property type="protein sequence ID" value="MBD3940706.1"/>
    <property type="molecule type" value="Genomic_DNA"/>
</dbReference>
<feature type="chain" id="PRO_5046935157" evidence="1">
    <location>
        <begin position="27"/>
        <end position="190"/>
    </location>
</feature>
<proteinExistence type="predicted"/>
<protein>
    <submittedName>
        <fullName evidence="2">Uncharacterized protein</fullName>
    </submittedName>
</protein>
<reference evidence="2 3" key="1">
    <citation type="submission" date="2020-09" db="EMBL/GenBank/DDBJ databases">
        <title>Isolation and identification of active actinomycetes.</title>
        <authorList>
            <person name="Li X."/>
        </authorList>
    </citation>
    <scope>NUCLEOTIDE SEQUENCE [LARGE SCALE GENOMIC DNA]</scope>
    <source>
        <strain evidence="2 3">NEAU-LLC</strain>
    </source>
</reference>
<feature type="signal peptide" evidence="1">
    <location>
        <begin position="1"/>
        <end position="26"/>
    </location>
</feature>